<sequence>MVYLQCGLEAFRTVPLGAIAIPVFITSDDEQKSPAPVALGLKSQRLDPDPVHVTWTFHFYVRTTLRVPGPINTNYGDPIGKFFPTKGQSVCDGRNTWRAQQGAPWHFRFIAF</sequence>
<keyword evidence="2" id="KW-1185">Reference proteome</keyword>
<evidence type="ECO:0000313" key="1">
    <source>
        <dbReference type="EMBL" id="KAG5663160.1"/>
    </source>
</evidence>
<name>A0A9P7HCN1_9HYPO</name>
<reference evidence="1" key="1">
    <citation type="submission" date="2021-04" db="EMBL/GenBank/DDBJ databases">
        <title>Draft genome of Fusarium avenaceum strain F156N33, isolated from an atmospheric sample in Virginia.</title>
        <authorList>
            <person name="Yang S."/>
            <person name="Vinatzer B.A."/>
            <person name="Coleman J."/>
        </authorList>
    </citation>
    <scope>NUCLEOTIDE SEQUENCE</scope>
    <source>
        <strain evidence="1">F156N33</strain>
    </source>
</reference>
<proteinExistence type="predicted"/>
<gene>
    <name evidence="1" type="ORF">KAF25_001096</name>
</gene>
<dbReference type="Proteomes" id="UP000782241">
    <property type="component" value="Unassembled WGS sequence"/>
</dbReference>
<evidence type="ECO:0000313" key="2">
    <source>
        <dbReference type="Proteomes" id="UP000782241"/>
    </source>
</evidence>
<accession>A0A9P7HCN1</accession>
<comment type="caution">
    <text evidence="1">The sequence shown here is derived from an EMBL/GenBank/DDBJ whole genome shotgun (WGS) entry which is preliminary data.</text>
</comment>
<dbReference type="EMBL" id="JAGPUO010000004">
    <property type="protein sequence ID" value="KAG5663160.1"/>
    <property type="molecule type" value="Genomic_DNA"/>
</dbReference>
<protein>
    <submittedName>
        <fullName evidence="1">Uncharacterized protein</fullName>
    </submittedName>
</protein>
<organism evidence="1 2">
    <name type="scientific">Fusarium avenaceum</name>
    <dbReference type="NCBI Taxonomy" id="40199"/>
    <lineage>
        <taxon>Eukaryota</taxon>
        <taxon>Fungi</taxon>
        <taxon>Dikarya</taxon>
        <taxon>Ascomycota</taxon>
        <taxon>Pezizomycotina</taxon>
        <taxon>Sordariomycetes</taxon>
        <taxon>Hypocreomycetidae</taxon>
        <taxon>Hypocreales</taxon>
        <taxon>Nectriaceae</taxon>
        <taxon>Fusarium</taxon>
        <taxon>Fusarium tricinctum species complex</taxon>
    </lineage>
</organism>
<dbReference type="AlphaFoldDB" id="A0A9P7HCN1"/>